<proteinExistence type="predicted"/>
<dbReference type="AlphaFoldDB" id="A0A3D8HII4"/>
<keyword evidence="7" id="KW-0406">Ion transport</keyword>
<dbReference type="GO" id="GO:0042910">
    <property type="term" value="F:xenobiotic transmembrane transporter activity"/>
    <property type="evidence" value="ECO:0007669"/>
    <property type="project" value="InterPro"/>
</dbReference>
<keyword evidence="3" id="KW-0050">Antiport</keyword>
<comment type="caution">
    <text evidence="12">The sequence shown here is derived from an EMBL/GenBank/DDBJ whole genome shotgun (WGS) entry which is preliminary data.</text>
</comment>
<evidence type="ECO:0000256" key="5">
    <source>
        <dbReference type="ARBA" id="ARBA00022692"/>
    </source>
</evidence>
<keyword evidence="4" id="KW-1003">Cell membrane</keyword>
<dbReference type="CDD" id="cd13133">
    <property type="entry name" value="MATE_like_7"/>
    <property type="match status" value="1"/>
</dbReference>
<feature type="transmembrane region" description="Helical" evidence="10">
    <location>
        <begin position="231"/>
        <end position="254"/>
    </location>
</feature>
<organism evidence="12 13">
    <name type="scientific">Parabacteroides acidifaciens</name>
    <dbReference type="NCBI Taxonomy" id="2290935"/>
    <lineage>
        <taxon>Bacteria</taxon>
        <taxon>Pseudomonadati</taxon>
        <taxon>Bacteroidota</taxon>
        <taxon>Bacteroidia</taxon>
        <taxon>Bacteroidales</taxon>
        <taxon>Tannerellaceae</taxon>
        <taxon>Parabacteroides</taxon>
    </lineage>
</organism>
<feature type="transmembrane region" description="Helical" evidence="10">
    <location>
        <begin position="49"/>
        <end position="69"/>
    </location>
</feature>
<dbReference type="PIRSF" id="PIRSF006603">
    <property type="entry name" value="DinF"/>
    <property type="match status" value="1"/>
</dbReference>
<evidence type="ECO:0000256" key="8">
    <source>
        <dbReference type="ARBA" id="ARBA00023136"/>
    </source>
</evidence>
<keyword evidence="5 10" id="KW-0812">Transmembrane</keyword>
<dbReference type="EMBL" id="QREV01000003">
    <property type="protein sequence ID" value="RDU50804.1"/>
    <property type="molecule type" value="Genomic_DNA"/>
</dbReference>
<keyword evidence="8 10" id="KW-0472">Membrane</keyword>
<evidence type="ECO:0000256" key="2">
    <source>
        <dbReference type="ARBA" id="ARBA00022448"/>
    </source>
</evidence>
<evidence type="ECO:0000313" key="14">
    <source>
        <dbReference type="Proteomes" id="UP000629596"/>
    </source>
</evidence>
<dbReference type="InterPro" id="IPR050222">
    <property type="entry name" value="MATE_MdtK"/>
</dbReference>
<evidence type="ECO:0000256" key="4">
    <source>
        <dbReference type="ARBA" id="ARBA00022475"/>
    </source>
</evidence>
<dbReference type="InterPro" id="IPR048279">
    <property type="entry name" value="MdtK-like"/>
</dbReference>
<evidence type="ECO:0000256" key="10">
    <source>
        <dbReference type="SAM" id="Phobius"/>
    </source>
</evidence>
<dbReference type="GO" id="GO:0015297">
    <property type="term" value="F:antiporter activity"/>
    <property type="evidence" value="ECO:0007669"/>
    <property type="project" value="UniProtKB-KW"/>
</dbReference>
<dbReference type="GO" id="GO:0005886">
    <property type="term" value="C:plasma membrane"/>
    <property type="evidence" value="ECO:0007669"/>
    <property type="project" value="UniProtKB-SubCell"/>
</dbReference>
<dbReference type="GO" id="GO:0006811">
    <property type="term" value="P:monoatomic ion transport"/>
    <property type="evidence" value="ECO:0007669"/>
    <property type="project" value="UniProtKB-KW"/>
</dbReference>
<evidence type="ECO:0000256" key="9">
    <source>
        <dbReference type="ARBA" id="ARBA00031636"/>
    </source>
</evidence>
<dbReference type="Pfam" id="PF01554">
    <property type="entry name" value="MatE"/>
    <property type="match status" value="2"/>
</dbReference>
<name>A0A3D8HII4_9BACT</name>
<keyword evidence="6 10" id="KW-1133">Transmembrane helix</keyword>
<feature type="transmembrane region" description="Helical" evidence="10">
    <location>
        <begin position="274"/>
        <end position="293"/>
    </location>
</feature>
<feature type="transmembrane region" description="Helical" evidence="10">
    <location>
        <begin position="349"/>
        <end position="369"/>
    </location>
</feature>
<dbReference type="RefSeq" id="WP_115498027.1">
    <property type="nucleotide sequence ID" value="NZ_JACRTI010000003.1"/>
</dbReference>
<evidence type="ECO:0000256" key="1">
    <source>
        <dbReference type="ARBA" id="ARBA00004651"/>
    </source>
</evidence>
<feature type="transmembrane region" description="Helical" evidence="10">
    <location>
        <begin position="130"/>
        <end position="149"/>
    </location>
</feature>
<gene>
    <name evidence="12" type="ORF">DWU89_02095</name>
    <name evidence="11" type="ORF">H8784_02070</name>
</gene>
<evidence type="ECO:0000256" key="3">
    <source>
        <dbReference type="ARBA" id="ARBA00022449"/>
    </source>
</evidence>
<feature type="transmembrane region" description="Helical" evidence="10">
    <location>
        <begin position="408"/>
        <end position="429"/>
    </location>
</feature>
<evidence type="ECO:0000256" key="7">
    <source>
        <dbReference type="ARBA" id="ARBA00023065"/>
    </source>
</evidence>
<evidence type="ECO:0000313" key="11">
    <source>
        <dbReference type="EMBL" id="MBC8600504.1"/>
    </source>
</evidence>
<keyword evidence="2" id="KW-0813">Transport</keyword>
<dbReference type="InterPro" id="IPR002528">
    <property type="entry name" value="MATE_fam"/>
</dbReference>
<feature type="transmembrane region" description="Helical" evidence="10">
    <location>
        <begin position="182"/>
        <end position="210"/>
    </location>
</feature>
<accession>A0A3D8HII4</accession>
<dbReference type="NCBIfam" id="TIGR00797">
    <property type="entry name" value="matE"/>
    <property type="match status" value="1"/>
</dbReference>
<dbReference type="EMBL" id="JACRTI010000003">
    <property type="protein sequence ID" value="MBC8600504.1"/>
    <property type="molecule type" value="Genomic_DNA"/>
</dbReference>
<sequence length="447" mass="50516">MNFSYKQIWLINYPVMMSLLMEQLINMTDAVCLGRVGKVELGASALACMYYLAIYMLGFGFGLGIQVLVARKNGEGRLSETGEVFWQGQYFLLALALALCLLSEFLSPFLLRRMIASDAVWQAVVDYVRWRNYGLFFAFPVLAFRSFFVGITKTKVLIVNSVLMVLVNVALNYILIFGRFGFPALGISGAAIASSLAEGFSLLFFSVYVWKKVDWKRFGLKPVFRFALLRQLFRLSVWTMVRSFVCVIPWFYFFVVIEHLGESQLAIANIIRNVFTIFFVIMNSFATTTSALVSNLIGAGERGRVMSLCRKVMWLSYGIGTPFVLLALLFPTVVLGIYTNEASLVDGAFWPYLVMLTNYFLAIPGYIYCNAVIGTGHTRTAFAFQLVTIAGYVGYLLLLSGFPGMPLAVYWTADHVHVLLLFILSYSYIRKEYKQFNLSPVLYKEDN</sequence>
<protein>
    <recommendedName>
        <fullName evidence="9">Multidrug-efflux transporter</fullName>
    </recommendedName>
</protein>
<dbReference type="PANTHER" id="PTHR43298:SF2">
    <property type="entry name" value="FMN_FAD EXPORTER YEEO-RELATED"/>
    <property type="match status" value="1"/>
</dbReference>
<feature type="transmembrane region" description="Helical" evidence="10">
    <location>
        <begin position="314"/>
        <end position="337"/>
    </location>
</feature>
<reference evidence="12 13" key="1">
    <citation type="submission" date="2018-07" db="EMBL/GenBank/DDBJ databases">
        <title>Parabacteroides acidifaciens nov. sp., isolated from human feces.</title>
        <authorList>
            <person name="Wang Y.J."/>
        </authorList>
    </citation>
    <scope>NUCLEOTIDE SEQUENCE [LARGE SCALE GENOMIC DNA]</scope>
    <source>
        <strain evidence="12 13">426-9</strain>
    </source>
</reference>
<feature type="transmembrane region" description="Helical" evidence="10">
    <location>
        <begin position="90"/>
        <end position="110"/>
    </location>
</feature>
<feature type="transmembrane region" description="Helical" evidence="10">
    <location>
        <begin position="156"/>
        <end position="176"/>
    </location>
</feature>
<evidence type="ECO:0000313" key="12">
    <source>
        <dbReference type="EMBL" id="RDU50804.1"/>
    </source>
</evidence>
<reference evidence="11 14" key="2">
    <citation type="submission" date="2020-08" db="EMBL/GenBank/DDBJ databases">
        <title>Genome public.</title>
        <authorList>
            <person name="Liu C."/>
            <person name="Sun Q."/>
        </authorList>
    </citation>
    <scope>NUCLEOTIDE SEQUENCE [LARGE SCALE GENOMIC DNA]</scope>
    <source>
        <strain evidence="11 14">426_9</strain>
    </source>
</reference>
<feature type="transmembrane region" description="Helical" evidence="10">
    <location>
        <begin position="381"/>
        <end position="402"/>
    </location>
</feature>
<keyword evidence="14" id="KW-1185">Reference proteome</keyword>
<dbReference type="Proteomes" id="UP000629596">
    <property type="component" value="Unassembled WGS sequence"/>
</dbReference>
<comment type="subcellular location">
    <subcellularLocation>
        <location evidence="1">Cell membrane</location>
        <topology evidence="1">Multi-pass membrane protein</topology>
    </subcellularLocation>
</comment>
<evidence type="ECO:0000256" key="6">
    <source>
        <dbReference type="ARBA" id="ARBA00022989"/>
    </source>
</evidence>
<evidence type="ECO:0000313" key="13">
    <source>
        <dbReference type="Proteomes" id="UP000256321"/>
    </source>
</evidence>
<dbReference type="PANTHER" id="PTHR43298">
    <property type="entry name" value="MULTIDRUG RESISTANCE PROTEIN NORM-RELATED"/>
    <property type="match status" value="1"/>
</dbReference>
<dbReference type="Proteomes" id="UP000256321">
    <property type="component" value="Unassembled WGS sequence"/>
</dbReference>